<feature type="domain" description="Glycosyl transferase family 1" evidence="2">
    <location>
        <begin position="173"/>
        <end position="332"/>
    </location>
</feature>
<proteinExistence type="predicted"/>
<reference evidence="4" key="1">
    <citation type="journal article" date="2019" name="Int. J. Syst. Evol. Microbiol.">
        <title>The Global Catalogue of Microorganisms (GCM) 10K type strain sequencing project: providing services to taxonomists for standard genome sequencing and annotation.</title>
        <authorList>
            <consortium name="The Broad Institute Genomics Platform"/>
            <consortium name="The Broad Institute Genome Sequencing Center for Infectious Disease"/>
            <person name="Wu L."/>
            <person name="Ma J."/>
        </authorList>
    </citation>
    <scope>NUCLEOTIDE SEQUENCE [LARGE SCALE GENOMIC DNA]</scope>
    <source>
        <strain evidence="4">JCM 17633</strain>
    </source>
</reference>
<evidence type="ECO:0000313" key="4">
    <source>
        <dbReference type="Proteomes" id="UP001501682"/>
    </source>
</evidence>
<keyword evidence="4" id="KW-1185">Reference proteome</keyword>
<dbReference type="PANTHER" id="PTHR46401">
    <property type="entry name" value="GLYCOSYLTRANSFERASE WBBK-RELATED"/>
    <property type="match status" value="1"/>
</dbReference>
<organism evidence="3 4">
    <name type="scientific">Winogradskyella damuponensis</name>
    <dbReference type="NCBI Taxonomy" id="943939"/>
    <lineage>
        <taxon>Bacteria</taxon>
        <taxon>Pseudomonadati</taxon>
        <taxon>Bacteroidota</taxon>
        <taxon>Flavobacteriia</taxon>
        <taxon>Flavobacteriales</taxon>
        <taxon>Flavobacteriaceae</taxon>
        <taxon>Winogradskyella</taxon>
    </lineage>
</organism>
<comment type="caution">
    <text evidence="3">The sequence shown here is derived from an EMBL/GenBank/DDBJ whole genome shotgun (WGS) entry which is preliminary data.</text>
</comment>
<dbReference type="EMBL" id="BAABCB010000019">
    <property type="protein sequence ID" value="GAA4244234.1"/>
    <property type="molecule type" value="Genomic_DNA"/>
</dbReference>
<protein>
    <submittedName>
        <fullName evidence="3">Glycosyltransferase family 4 protein</fullName>
    </submittedName>
</protein>
<evidence type="ECO:0000256" key="1">
    <source>
        <dbReference type="ARBA" id="ARBA00022679"/>
    </source>
</evidence>
<evidence type="ECO:0000259" key="2">
    <source>
        <dbReference type="Pfam" id="PF00534"/>
    </source>
</evidence>
<evidence type="ECO:0000313" key="3">
    <source>
        <dbReference type="EMBL" id="GAA4244234.1"/>
    </source>
</evidence>
<accession>A0ABP8CWD5</accession>
<gene>
    <name evidence="3" type="ORF">GCM10022292_21980</name>
</gene>
<sequence>MRPKIIICSKDLEAKGGVANFYRELNEVWNYQSHQLVYFNIGSHSSDYVHREKRYFGYLTDSIRQYREFYRFLKREKPNKVVVNPSLIPIAIIRDGIYVLISKYLKIKSITFVRGWREGFFNRRFLSYFFKSVYKNSSEFIVLSKKFKTELEKHFKGHNIHVVYTTYDNSQLQERKTKSSDEIIKMVYISRISELKGIMELLEALKLLVANKYTSFSMDIYGHYRSSEIEEKINDFLSLNPEVKSKINILGFIDKTTKYEVLSQSHVFLLPSYMEGCPNAVIEATASGCFVIATNVGAIPEIVEDGFNAFLVAPKKVLQLKDAIASFLDNKSFYLENCSESKLKIKDRFEINAVRNQLYNIFVN</sequence>
<dbReference type="Gene3D" id="3.40.50.2000">
    <property type="entry name" value="Glycogen Phosphorylase B"/>
    <property type="match status" value="2"/>
</dbReference>
<keyword evidence="1" id="KW-0808">Transferase</keyword>
<dbReference type="Pfam" id="PF00534">
    <property type="entry name" value="Glycos_transf_1"/>
    <property type="match status" value="1"/>
</dbReference>
<dbReference type="InterPro" id="IPR001296">
    <property type="entry name" value="Glyco_trans_1"/>
</dbReference>
<dbReference type="PANTHER" id="PTHR46401:SF2">
    <property type="entry name" value="GLYCOSYLTRANSFERASE WBBK-RELATED"/>
    <property type="match status" value="1"/>
</dbReference>
<dbReference type="Proteomes" id="UP001501682">
    <property type="component" value="Unassembled WGS sequence"/>
</dbReference>
<dbReference type="RefSeq" id="WP_344714619.1">
    <property type="nucleotide sequence ID" value="NZ_BAABCB010000019.1"/>
</dbReference>
<dbReference type="SUPFAM" id="SSF53756">
    <property type="entry name" value="UDP-Glycosyltransferase/glycogen phosphorylase"/>
    <property type="match status" value="1"/>
</dbReference>
<name>A0ABP8CWD5_9FLAO</name>